<comment type="caution">
    <text evidence="3">The sequence shown here is derived from an EMBL/GenBank/DDBJ whole genome shotgun (WGS) entry which is preliminary data.</text>
</comment>
<dbReference type="RefSeq" id="WP_276281990.1">
    <property type="nucleotide sequence ID" value="NZ_CP119809.1"/>
</dbReference>
<dbReference type="GeneID" id="79303219"/>
<feature type="region of interest" description="Disordered" evidence="1">
    <location>
        <begin position="11"/>
        <end position="31"/>
    </location>
</feature>
<reference evidence="3 4" key="1">
    <citation type="journal article" date="2019" name="Int. J. Syst. Evol. Microbiol.">
        <title>The Global Catalogue of Microorganisms (GCM) 10K type strain sequencing project: providing services to taxonomists for standard genome sequencing and annotation.</title>
        <authorList>
            <consortium name="The Broad Institute Genomics Platform"/>
            <consortium name="The Broad Institute Genome Sequencing Center for Infectious Disease"/>
            <person name="Wu L."/>
            <person name="Ma J."/>
        </authorList>
    </citation>
    <scope>NUCLEOTIDE SEQUENCE [LARGE SCALE GENOMIC DNA]</scope>
    <source>
        <strain evidence="3 4">DT72</strain>
    </source>
</reference>
<dbReference type="Pfam" id="PF26240">
    <property type="entry name" value="DUF8055"/>
    <property type="match status" value="1"/>
</dbReference>
<organism evidence="3 4">
    <name type="scientific">Halorussus caseinilyticus</name>
    <dbReference type="NCBI Taxonomy" id="3034025"/>
    <lineage>
        <taxon>Archaea</taxon>
        <taxon>Methanobacteriati</taxon>
        <taxon>Methanobacteriota</taxon>
        <taxon>Stenosarchaea group</taxon>
        <taxon>Halobacteria</taxon>
        <taxon>Halobacteriales</taxon>
        <taxon>Haladaptataceae</taxon>
        <taxon>Halorussus</taxon>
    </lineage>
</organism>
<name>A0ABD5WI37_9EURY</name>
<feature type="domain" description="DUF8055" evidence="2">
    <location>
        <begin position="2"/>
        <end position="118"/>
    </location>
</feature>
<sequence>MSDYHDRIEALADRAREDRRGFDPPEDPPDEERAVKFLREGVGEVVAVYVEARTGEYAPLDRAEMDGLERATNDWLALYARCHGREIAPDFTVREVAEAVVETRDVVTTAQLLTGVPDRESGVAWRPRVR</sequence>
<evidence type="ECO:0000313" key="4">
    <source>
        <dbReference type="Proteomes" id="UP001596407"/>
    </source>
</evidence>
<dbReference type="EMBL" id="JBHSZH010000005">
    <property type="protein sequence ID" value="MFC7080182.1"/>
    <property type="molecule type" value="Genomic_DNA"/>
</dbReference>
<evidence type="ECO:0000259" key="2">
    <source>
        <dbReference type="Pfam" id="PF26240"/>
    </source>
</evidence>
<feature type="compositionally biased region" description="Basic and acidic residues" evidence="1">
    <location>
        <begin position="11"/>
        <end position="23"/>
    </location>
</feature>
<dbReference type="AlphaFoldDB" id="A0ABD5WI37"/>
<keyword evidence="4" id="KW-1185">Reference proteome</keyword>
<protein>
    <recommendedName>
        <fullName evidence="2">DUF8055 domain-containing protein</fullName>
    </recommendedName>
</protein>
<gene>
    <name evidence="3" type="ORF">ACFQJ6_08685</name>
</gene>
<dbReference type="InterPro" id="IPR058368">
    <property type="entry name" value="DUF8055"/>
</dbReference>
<evidence type="ECO:0000256" key="1">
    <source>
        <dbReference type="SAM" id="MobiDB-lite"/>
    </source>
</evidence>
<accession>A0ABD5WI37</accession>
<proteinExistence type="predicted"/>
<evidence type="ECO:0000313" key="3">
    <source>
        <dbReference type="EMBL" id="MFC7080182.1"/>
    </source>
</evidence>
<dbReference type="Proteomes" id="UP001596407">
    <property type="component" value="Unassembled WGS sequence"/>
</dbReference>